<dbReference type="Pfam" id="PF22658">
    <property type="entry name" value="YycE-like_N"/>
    <property type="match status" value="1"/>
</dbReference>
<name>A0A5D4SM30_9BACI</name>
<organism evidence="2 3">
    <name type="scientific">Bacillus infantis</name>
    <dbReference type="NCBI Taxonomy" id="324767"/>
    <lineage>
        <taxon>Bacteria</taxon>
        <taxon>Bacillati</taxon>
        <taxon>Bacillota</taxon>
        <taxon>Bacilli</taxon>
        <taxon>Bacillales</taxon>
        <taxon>Bacillaceae</taxon>
        <taxon>Bacillus</taxon>
    </lineage>
</organism>
<sequence>MQIYQVNLQCFHLEEMCAFYTEVLEMELIHQTERWFSVRAGSTKLFFEKGETVPYYHLCFRTDAAYFEHIFSRLGAESCLLANENGEYSMFWEGKQAYFTDPDGNILECLERPALRCQAGGWHDVGEVGFPSADVAGMQAKLQPILADKQGADNSSFAFYGDDAGVLVLVKEGRCWYPTDRRAEIHPIKLIVSGSRDAHYMDDGLPYEIQVRGEWQQPVSAVQVRIARPTNQLEKIKHFYGEGLGLIELGGFHHEGYKGIMYGLPDRQYHLEFTQTDEKQELPAPAKDHLLVLYIPDLHKLKAAAARLSALGYQEVEPENPYWGRGGITIEDPDGWRIVLMNTAGI</sequence>
<dbReference type="InterPro" id="IPR051332">
    <property type="entry name" value="Fosfomycin_Res_Enzymes"/>
</dbReference>
<protein>
    <submittedName>
        <fullName evidence="2">VOC family protein</fullName>
    </submittedName>
</protein>
<dbReference type="Pfam" id="PF22659">
    <property type="entry name" value="YycE-like_C"/>
    <property type="match status" value="1"/>
</dbReference>
<dbReference type="InterPro" id="IPR058998">
    <property type="entry name" value="YycE-like_N"/>
</dbReference>
<dbReference type="CDD" id="cd06587">
    <property type="entry name" value="VOC"/>
    <property type="match status" value="2"/>
</dbReference>
<feature type="domain" description="VOC" evidence="1">
    <location>
        <begin position="2"/>
        <end position="112"/>
    </location>
</feature>
<dbReference type="PANTHER" id="PTHR36113">
    <property type="entry name" value="LYASE, PUTATIVE-RELATED-RELATED"/>
    <property type="match status" value="1"/>
</dbReference>
<evidence type="ECO:0000313" key="2">
    <source>
        <dbReference type="EMBL" id="TYS63238.1"/>
    </source>
</evidence>
<dbReference type="PANTHER" id="PTHR36113:SF3">
    <property type="entry name" value="SLL5075 PROTEIN"/>
    <property type="match status" value="1"/>
</dbReference>
<dbReference type="SUPFAM" id="SSF54593">
    <property type="entry name" value="Glyoxalase/Bleomycin resistance protein/Dihydroxybiphenyl dioxygenase"/>
    <property type="match status" value="2"/>
</dbReference>
<accession>A0A5D4SM30</accession>
<dbReference type="Gene3D" id="3.10.180.10">
    <property type="entry name" value="2,3-Dihydroxybiphenyl 1,2-Dioxygenase, domain 1"/>
    <property type="match status" value="2"/>
</dbReference>
<comment type="caution">
    <text evidence="2">The sequence shown here is derived from an EMBL/GenBank/DDBJ whole genome shotgun (WGS) entry which is preliminary data.</text>
</comment>
<dbReference type="PROSITE" id="PS51819">
    <property type="entry name" value="VOC"/>
    <property type="match status" value="2"/>
</dbReference>
<dbReference type="Pfam" id="PF00903">
    <property type="entry name" value="Glyoxalase"/>
    <property type="match status" value="1"/>
</dbReference>
<dbReference type="InterPro" id="IPR058997">
    <property type="entry name" value="YycE-like_C"/>
</dbReference>
<dbReference type="InterPro" id="IPR029068">
    <property type="entry name" value="Glyas_Bleomycin-R_OHBP_Dase"/>
</dbReference>
<dbReference type="InterPro" id="IPR004360">
    <property type="entry name" value="Glyas_Fos-R_dOase_dom"/>
</dbReference>
<reference evidence="2 3" key="1">
    <citation type="submission" date="2019-08" db="EMBL/GenBank/DDBJ databases">
        <title>Bacillus genomes from the desert of Cuatro Cienegas, Coahuila.</title>
        <authorList>
            <person name="Olmedo-Alvarez G."/>
        </authorList>
    </citation>
    <scope>NUCLEOTIDE SEQUENCE [LARGE SCALE GENOMIC DNA]</scope>
    <source>
        <strain evidence="2 3">CH37_1T</strain>
    </source>
</reference>
<gene>
    <name evidence="2" type="ORF">FZD47_16440</name>
</gene>
<feature type="domain" description="VOC" evidence="1">
    <location>
        <begin position="220"/>
        <end position="343"/>
    </location>
</feature>
<dbReference type="AlphaFoldDB" id="A0A5D4SM30"/>
<evidence type="ECO:0000313" key="3">
    <source>
        <dbReference type="Proteomes" id="UP000323732"/>
    </source>
</evidence>
<dbReference type="InterPro" id="IPR037523">
    <property type="entry name" value="VOC_core"/>
</dbReference>
<dbReference type="EMBL" id="VTES01000004">
    <property type="protein sequence ID" value="TYS63238.1"/>
    <property type="molecule type" value="Genomic_DNA"/>
</dbReference>
<proteinExistence type="predicted"/>
<evidence type="ECO:0000259" key="1">
    <source>
        <dbReference type="PROSITE" id="PS51819"/>
    </source>
</evidence>
<dbReference type="Proteomes" id="UP000323732">
    <property type="component" value="Unassembled WGS sequence"/>
</dbReference>